<dbReference type="GO" id="GO:0046677">
    <property type="term" value="P:response to antibiotic"/>
    <property type="evidence" value="ECO:0007669"/>
    <property type="project" value="TreeGrafter"/>
</dbReference>
<name>A0A3A1WLV9_9HYPH</name>
<dbReference type="Gene3D" id="2.40.420.20">
    <property type="match status" value="1"/>
</dbReference>
<keyword evidence="10" id="KW-1185">Reference proteome</keyword>
<dbReference type="OrthoDB" id="9800613at2"/>
<dbReference type="EMBL" id="QYRN01000004">
    <property type="protein sequence ID" value="RIY01415.1"/>
    <property type="molecule type" value="Genomic_DNA"/>
</dbReference>
<gene>
    <name evidence="9" type="ORF">D3218_08645</name>
</gene>
<dbReference type="NCBIfam" id="TIGR01730">
    <property type="entry name" value="RND_mfp"/>
    <property type="match status" value="1"/>
</dbReference>
<evidence type="ECO:0000256" key="4">
    <source>
        <dbReference type="SAM" id="SignalP"/>
    </source>
</evidence>
<accession>A0A3A1WLV9</accession>
<dbReference type="GO" id="GO:0022857">
    <property type="term" value="F:transmembrane transporter activity"/>
    <property type="evidence" value="ECO:0007669"/>
    <property type="project" value="InterPro"/>
</dbReference>
<dbReference type="RefSeq" id="WP_119539595.1">
    <property type="nucleotide sequence ID" value="NZ_QYRN01000004.1"/>
</dbReference>
<evidence type="ECO:0000259" key="7">
    <source>
        <dbReference type="Pfam" id="PF25944"/>
    </source>
</evidence>
<feature type="domain" description="Multidrug resistance protein MdtA-like barrel-sandwich hybrid" evidence="6">
    <location>
        <begin position="70"/>
        <end position="212"/>
    </location>
</feature>
<keyword evidence="4" id="KW-0732">Signal</keyword>
<dbReference type="InterPro" id="IPR058624">
    <property type="entry name" value="MdtA-like_HH"/>
</dbReference>
<dbReference type="Proteomes" id="UP000265750">
    <property type="component" value="Unassembled WGS sequence"/>
</dbReference>
<dbReference type="InterPro" id="IPR058627">
    <property type="entry name" value="MdtA-like_C"/>
</dbReference>
<evidence type="ECO:0000259" key="5">
    <source>
        <dbReference type="Pfam" id="PF25876"/>
    </source>
</evidence>
<comment type="similarity">
    <text evidence="2">Belongs to the membrane fusion protein (MFP) (TC 8.A.1) family.</text>
</comment>
<evidence type="ECO:0000259" key="6">
    <source>
        <dbReference type="Pfam" id="PF25917"/>
    </source>
</evidence>
<sequence>MSPTIHPLVRRATGLVVALAAVAALSACTEPEAAAPARAAAAPAEVGFVTLHPQKVTLHSDMAGRVVAFRTAEIRPQVGGIVVERVFEPGSAVKAGDILFRLDPKPFQAQLASAQATLAKAQAALPSVQAKAERYANLSASTVVSQQDREDAQSLYLQTKADIAVAQAAVETAQIELGYSEIRAPIDGIIGTTNVDAGTLLTAGQSDALATIRQLDPVYVDLTESSGNLIRHRAALETGAFHSAFGDKSSPPQIRLSLPDGTPYPETGKLEARERFVSETTSSFTVRAQFANPDAMLLPGQYVRASLDVGIDDKGFLVPQRAVSRNNKGQPTASFLTADDKVETRVLQISTDIGANWVVTSGVADGDRLVVDGLQKLQPGKTVSPVEVTLDADGVAHPVDGAPTANDGRVAQGAAAGAKSED</sequence>
<dbReference type="AlphaFoldDB" id="A0A3A1WLV9"/>
<proteinExistence type="inferred from homology"/>
<feature type="domain" description="Multidrug resistance protein MdtA-like C-terminal permuted SH3" evidence="8">
    <location>
        <begin position="317"/>
        <end position="376"/>
    </location>
</feature>
<dbReference type="Pfam" id="PF25944">
    <property type="entry name" value="Beta-barrel_RND"/>
    <property type="match status" value="1"/>
</dbReference>
<dbReference type="Gene3D" id="2.40.30.170">
    <property type="match status" value="1"/>
</dbReference>
<dbReference type="PANTHER" id="PTHR30158">
    <property type="entry name" value="ACRA/E-RELATED COMPONENT OF DRUG EFFLUX TRANSPORTER"/>
    <property type="match status" value="1"/>
</dbReference>
<dbReference type="Pfam" id="PF25917">
    <property type="entry name" value="BSH_RND"/>
    <property type="match status" value="1"/>
</dbReference>
<reference evidence="10" key="1">
    <citation type="submission" date="2018-09" db="EMBL/GenBank/DDBJ databases">
        <authorList>
            <person name="Tuo L."/>
        </authorList>
    </citation>
    <scope>NUCLEOTIDE SEQUENCE [LARGE SCALE GENOMIC DNA]</scope>
    <source>
        <strain evidence="10">M2BS4Y-1</strain>
    </source>
</reference>
<evidence type="ECO:0000256" key="2">
    <source>
        <dbReference type="ARBA" id="ARBA00009477"/>
    </source>
</evidence>
<dbReference type="GO" id="GO:0005886">
    <property type="term" value="C:plasma membrane"/>
    <property type="evidence" value="ECO:0007669"/>
    <property type="project" value="UniProtKB-SubCell"/>
</dbReference>
<feature type="chain" id="PRO_5017179014" evidence="4">
    <location>
        <begin position="27"/>
        <end position="422"/>
    </location>
</feature>
<evidence type="ECO:0000259" key="8">
    <source>
        <dbReference type="Pfam" id="PF25967"/>
    </source>
</evidence>
<evidence type="ECO:0000256" key="3">
    <source>
        <dbReference type="SAM" id="MobiDB-lite"/>
    </source>
</evidence>
<feature type="signal peptide" evidence="4">
    <location>
        <begin position="1"/>
        <end position="26"/>
    </location>
</feature>
<feature type="domain" description="Multidrug resistance protein MdtA-like alpha-helical hairpin" evidence="5">
    <location>
        <begin position="110"/>
        <end position="180"/>
    </location>
</feature>
<dbReference type="Gene3D" id="2.40.50.100">
    <property type="match status" value="1"/>
</dbReference>
<organism evidence="9 10">
    <name type="scientific">Aureimonas flava</name>
    <dbReference type="NCBI Taxonomy" id="2320271"/>
    <lineage>
        <taxon>Bacteria</taxon>
        <taxon>Pseudomonadati</taxon>
        <taxon>Pseudomonadota</taxon>
        <taxon>Alphaproteobacteria</taxon>
        <taxon>Hyphomicrobiales</taxon>
        <taxon>Aurantimonadaceae</taxon>
        <taxon>Aureimonas</taxon>
    </lineage>
</organism>
<evidence type="ECO:0000313" key="10">
    <source>
        <dbReference type="Proteomes" id="UP000265750"/>
    </source>
</evidence>
<dbReference type="SUPFAM" id="SSF111369">
    <property type="entry name" value="HlyD-like secretion proteins"/>
    <property type="match status" value="1"/>
</dbReference>
<comment type="subcellular location">
    <subcellularLocation>
        <location evidence="1">Cell envelope</location>
    </subcellularLocation>
</comment>
<dbReference type="InterPro" id="IPR006143">
    <property type="entry name" value="RND_pump_MFP"/>
</dbReference>
<comment type="caution">
    <text evidence="9">The sequence shown here is derived from an EMBL/GenBank/DDBJ whole genome shotgun (WGS) entry which is preliminary data.</text>
</comment>
<dbReference type="InterPro" id="IPR058625">
    <property type="entry name" value="MdtA-like_BSH"/>
</dbReference>
<dbReference type="FunFam" id="2.40.420.20:FF:000001">
    <property type="entry name" value="Efflux RND transporter periplasmic adaptor subunit"/>
    <property type="match status" value="1"/>
</dbReference>
<protein>
    <submittedName>
        <fullName evidence="9">Efflux RND transporter periplasmic adaptor subunit</fullName>
    </submittedName>
</protein>
<evidence type="ECO:0000256" key="1">
    <source>
        <dbReference type="ARBA" id="ARBA00004196"/>
    </source>
</evidence>
<dbReference type="Pfam" id="PF25876">
    <property type="entry name" value="HH_MFP_RND"/>
    <property type="match status" value="1"/>
</dbReference>
<evidence type="ECO:0000313" key="9">
    <source>
        <dbReference type="EMBL" id="RIY01415.1"/>
    </source>
</evidence>
<dbReference type="PANTHER" id="PTHR30158:SF3">
    <property type="entry name" value="MULTIDRUG EFFLUX PUMP SUBUNIT ACRA-RELATED"/>
    <property type="match status" value="1"/>
</dbReference>
<dbReference type="Pfam" id="PF25967">
    <property type="entry name" value="RND-MFP_C"/>
    <property type="match status" value="1"/>
</dbReference>
<feature type="domain" description="Multidrug resistance protein MdtA-like beta-barrel" evidence="7">
    <location>
        <begin position="217"/>
        <end position="310"/>
    </location>
</feature>
<dbReference type="Gene3D" id="1.10.287.470">
    <property type="entry name" value="Helix hairpin bin"/>
    <property type="match status" value="1"/>
</dbReference>
<dbReference type="InterPro" id="IPR058626">
    <property type="entry name" value="MdtA-like_b-barrel"/>
</dbReference>
<feature type="region of interest" description="Disordered" evidence="3">
    <location>
        <begin position="399"/>
        <end position="422"/>
    </location>
</feature>